<dbReference type="InterPro" id="IPR000305">
    <property type="entry name" value="GIY-YIG_endonuc"/>
</dbReference>
<gene>
    <name evidence="2" type="ORF">g.5166</name>
</gene>
<dbReference type="AlphaFoldDB" id="A0A1B6G949"/>
<name>A0A1B6G949_9HEMI</name>
<organism evidence="2">
    <name type="scientific">Cuerna arida</name>
    <dbReference type="NCBI Taxonomy" id="1464854"/>
    <lineage>
        <taxon>Eukaryota</taxon>
        <taxon>Metazoa</taxon>
        <taxon>Ecdysozoa</taxon>
        <taxon>Arthropoda</taxon>
        <taxon>Hexapoda</taxon>
        <taxon>Insecta</taxon>
        <taxon>Pterygota</taxon>
        <taxon>Neoptera</taxon>
        <taxon>Paraneoptera</taxon>
        <taxon>Hemiptera</taxon>
        <taxon>Auchenorrhyncha</taxon>
        <taxon>Membracoidea</taxon>
        <taxon>Cicadellidae</taxon>
        <taxon>Cicadellinae</taxon>
        <taxon>Proconiini</taxon>
        <taxon>Cuerna</taxon>
    </lineage>
</organism>
<proteinExistence type="predicted"/>
<accession>A0A1B6G949</accession>
<dbReference type="Pfam" id="PF26215">
    <property type="entry name" value="HTH_animal"/>
    <property type="match status" value="1"/>
</dbReference>
<dbReference type="EMBL" id="GECZ01010791">
    <property type="protein sequence ID" value="JAS58978.1"/>
    <property type="molecule type" value="Transcribed_RNA"/>
</dbReference>
<dbReference type="Gene3D" id="3.40.1440.10">
    <property type="entry name" value="GIY-YIG endonuclease"/>
    <property type="match status" value="1"/>
</dbReference>
<evidence type="ECO:0000313" key="2">
    <source>
        <dbReference type="EMBL" id="JAS58978.1"/>
    </source>
</evidence>
<sequence>MSDMSDRGVQRVKNDKSKKLKFDIFRKPTHTDRYIMNDSHHPPAQKRAVFNSLIFRLLNTPLSEERSKKELNYIRNVAIFNGFDKSLVDNMYKKAKRKQEKNSKTTLVPIQDKNTKWICTTWTNISRNVQKTIKKHTNMNITYKTRNNLKHKLKTPKDSIDNQDKSGIYQIDCEDCSKTYIGQTKRKIITRFKEHCSHIKYNREEKSAVANHCLNSGHSISKQNLKLQKQVTTPKFLNAWESYFINHANSDNLLNQEDGPIQNSILLSTKLLK</sequence>
<protein>
    <recommendedName>
        <fullName evidence="1">GIY-YIG domain-containing protein</fullName>
    </recommendedName>
</protein>
<dbReference type="PANTHER" id="PTHR21301">
    <property type="entry name" value="REVERSE TRANSCRIPTASE"/>
    <property type="match status" value="1"/>
</dbReference>
<dbReference type="InterPro" id="IPR035901">
    <property type="entry name" value="GIY-YIG_endonuc_sf"/>
</dbReference>
<dbReference type="SUPFAM" id="SSF82771">
    <property type="entry name" value="GIY-YIG endonuclease"/>
    <property type="match status" value="1"/>
</dbReference>
<feature type="domain" description="GIY-YIG" evidence="1">
    <location>
        <begin position="164"/>
        <end position="256"/>
    </location>
</feature>
<dbReference type="PANTHER" id="PTHR21301:SF10">
    <property type="entry name" value="REVERSE TRANSCRIPTASE DOMAIN-CONTAINING PROTEIN"/>
    <property type="match status" value="1"/>
</dbReference>
<dbReference type="CDD" id="cd10442">
    <property type="entry name" value="GIY-YIG_PLEs"/>
    <property type="match status" value="1"/>
</dbReference>
<evidence type="ECO:0000259" key="1">
    <source>
        <dbReference type="PROSITE" id="PS50164"/>
    </source>
</evidence>
<reference evidence="2" key="1">
    <citation type="submission" date="2015-11" db="EMBL/GenBank/DDBJ databases">
        <title>De novo transcriptome assembly of four potential Pierce s Disease insect vectors from Arizona vineyards.</title>
        <authorList>
            <person name="Tassone E.E."/>
        </authorList>
    </citation>
    <scope>NUCLEOTIDE SEQUENCE</scope>
</reference>
<dbReference type="InterPro" id="IPR058912">
    <property type="entry name" value="HTH_animal"/>
</dbReference>
<dbReference type="Pfam" id="PF01541">
    <property type="entry name" value="GIY-YIG"/>
    <property type="match status" value="1"/>
</dbReference>
<dbReference type="PROSITE" id="PS50164">
    <property type="entry name" value="GIY_YIG"/>
    <property type="match status" value="1"/>
</dbReference>